<sequence length="250" mass="28255">MSNLSIYQHLMNYLKKYWHVVIIVIAAAILAVAAGNIRPNQPQPPIVANPPQATGTPPVIIPTTTPEVITSDVDTSDWKTYKNEVYGFEFKYPEEFSLNEQSIALTGGNADVMKILFEMPKKVTDNCNCSLSITVANNRNRLKITEWMRQRGYTTLEQFNKEKEQYGALAGRLIQSEFFFHDLPAIEYDRAMEGGGSHVTLIALNRIILVFGGYSESYNFNDQNSDSNNIRELYDAIVSTVIFTKIKNNE</sequence>
<comment type="caution">
    <text evidence="2">The sequence shown here is derived from an EMBL/GenBank/DDBJ whole genome shotgun (WGS) entry which is preliminary data.</text>
</comment>
<name>A0A1F7VES3_9BACT</name>
<proteinExistence type="predicted"/>
<reference evidence="2 3" key="1">
    <citation type="journal article" date="2016" name="Nat. Commun.">
        <title>Thousands of microbial genomes shed light on interconnected biogeochemical processes in an aquifer system.</title>
        <authorList>
            <person name="Anantharaman K."/>
            <person name="Brown C.T."/>
            <person name="Hug L.A."/>
            <person name="Sharon I."/>
            <person name="Castelle C.J."/>
            <person name="Probst A.J."/>
            <person name="Thomas B.C."/>
            <person name="Singh A."/>
            <person name="Wilkins M.J."/>
            <person name="Karaoz U."/>
            <person name="Brodie E.L."/>
            <person name="Williams K.H."/>
            <person name="Hubbard S.S."/>
            <person name="Banfield J.F."/>
        </authorList>
    </citation>
    <scope>NUCLEOTIDE SEQUENCE [LARGE SCALE GENOMIC DNA]</scope>
</reference>
<dbReference type="EMBL" id="MGER01000005">
    <property type="protein sequence ID" value="OGL88941.1"/>
    <property type="molecule type" value="Genomic_DNA"/>
</dbReference>
<protein>
    <submittedName>
        <fullName evidence="2">Uncharacterized protein</fullName>
    </submittedName>
</protein>
<gene>
    <name evidence="2" type="ORF">A3I42_00690</name>
</gene>
<evidence type="ECO:0000313" key="2">
    <source>
        <dbReference type="EMBL" id="OGL88941.1"/>
    </source>
</evidence>
<keyword evidence="1" id="KW-1133">Transmembrane helix</keyword>
<dbReference type="AlphaFoldDB" id="A0A1F7VES3"/>
<evidence type="ECO:0000256" key="1">
    <source>
        <dbReference type="SAM" id="Phobius"/>
    </source>
</evidence>
<keyword evidence="1" id="KW-0472">Membrane</keyword>
<accession>A0A1F7VES3</accession>
<evidence type="ECO:0000313" key="3">
    <source>
        <dbReference type="Proteomes" id="UP000178264"/>
    </source>
</evidence>
<keyword evidence="1" id="KW-0812">Transmembrane</keyword>
<dbReference type="Proteomes" id="UP000178264">
    <property type="component" value="Unassembled WGS sequence"/>
</dbReference>
<organism evidence="2 3">
    <name type="scientific">Candidatus Uhrbacteria bacterium RIFCSPLOWO2_02_FULL_49_11</name>
    <dbReference type="NCBI Taxonomy" id="1802409"/>
    <lineage>
        <taxon>Bacteria</taxon>
        <taxon>Candidatus Uhriibacteriota</taxon>
    </lineage>
</organism>
<feature type="transmembrane region" description="Helical" evidence="1">
    <location>
        <begin position="17"/>
        <end position="37"/>
    </location>
</feature>